<organism evidence="1 2">
    <name type="scientific">Halteria grandinella</name>
    <dbReference type="NCBI Taxonomy" id="5974"/>
    <lineage>
        <taxon>Eukaryota</taxon>
        <taxon>Sar</taxon>
        <taxon>Alveolata</taxon>
        <taxon>Ciliophora</taxon>
        <taxon>Intramacronucleata</taxon>
        <taxon>Spirotrichea</taxon>
        <taxon>Stichotrichia</taxon>
        <taxon>Sporadotrichida</taxon>
        <taxon>Halteriidae</taxon>
        <taxon>Halteria</taxon>
    </lineage>
</organism>
<accession>A0A8J8T2E5</accession>
<evidence type="ECO:0000313" key="1">
    <source>
        <dbReference type="EMBL" id="TNV79011.1"/>
    </source>
</evidence>
<gene>
    <name evidence="1" type="ORF">FGO68_gene78</name>
</gene>
<reference evidence="1" key="1">
    <citation type="submission" date="2019-06" db="EMBL/GenBank/DDBJ databases">
        <authorList>
            <person name="Zheng W."/>
        </authorList>
    </citation>
    <scope>NUCLEOTIDE SEQUENCE</scope>
    <source>
        <strain evidence="1">QDHG01</strain>
    </source>
</reference>
<dbReference type="AlphaFoldDB" id="A0A8J8T2E5"/>
<sequence length="257" mass="29875">MQIIIQSIHDQPMNQLQHMLQCTVHPTEKVGCQCMEESCTNLHVQKPQYKEGCQDYKFTSVANLETKWKVILQKLSHFNSSLGMIIDQFNDAITVLDNHLDERIGHSKLSGQIQSLNDLYKDAHKFYEDYASQYIIVGNLVKLNEFSPQLSEYDNRFKALEFLSMSASQIMWGFYSIIIDDVQLLTMQEFIRQQSLLLLIMLKLQKIEIQIQIINDQESITPQLTILEDQDFNATVQSTRLLSQLNEIQSSDQLFMM</sequence>
<dbReference type="Proteomes" id="UP000785679">
    <property type="component" value="Unassembled WGS sequence"/>
</dbReference>
<name>A0A8J8T2E5_HALGN</name>
<proteinExistence type="predicted"/>
<protein>
    <submittedName>
        <fullName evidence="1">Uncharacterized protein</fullName>
    </submittedName>
</protein>
<comment type="caution">
    <text evidence="1">The sequence shown here is derived from an EMBL/GenBank/DDBJ whole genome shotgun (WGS) entry which is preliminary data.</text>
</comment>
<evidence type="ECO:0000313" key="2">
    <source>
        <dbReference type="Proteomes" id="UP000785679"/>
    </source>
</evidence>
<dbReference type="EMBL" id="RRYP01009523">
    <property type="protein sequence ID" value="TNV79011.1"/>
    <property type="molecule type" value="Genomic_DNA"/>
</dbReference>
<keyword evidence="2" id="KW-1185">Reference proteome</keyword>